<dbReference type="PANTHER" id="PTHR37952">
    <property type="match status" value="1"/>
</dbReference>
<evidence type="ECO:0000313" key="4">
    <source>
        <dbReference type="Proteomes" id="UP000732858"/>
    </source>
</evidence>
<dbReference type="Pfam" id="PF05981">
    <property type="entry name" value="CreA"/>
    <property type="match status" value="1"/>
</dbReference>
<evidence type="ECO:0000313" key="3">
    <source>
        <dbReference type="EMBL" id="MBV6546426.1"/>
    </source>
</evidence>
<keyword evidence="5" id="KW-1185">Reference proteome</keyword>
<dbReference type="EMBL" id="JABULY010000001">
    <property type="protein sequence ID" value="MBV6530892.1"/>
    <property type="molecule type" value="Genomic_DNA"/>
</dbReference>
<dbReference type="AlphaFoldDB" id="A0A949T2J8"/>
<keyword evidence="1" id="KW-0732">Signal</keyword>
<organism evidence="3 4">
    <name type="scientific">Ursidibacter maritimus</name>
    <dbReference type="NCBI Taxonomy" id="1331689"/>
    <lineage>
        <taxon>Bacteria</taxon>
        <taxon>Pseudomonadati</taxon>
        <taxon>Pseudomonadota</taxon>
        <taxon>Gammaproteobacteria</taxon>
        <taxon>Pasteurellales</taxon>
        <taxon>Pasteurellaceae</taxon>
        <taxon>Ursidibacter</taxon>
    </lineage>
</organism>
<reference evidence="3 5" key="1">
    <citation type="journal article" date="2021" name="Mol. Ecol.">
        <title>Polar bear-adapted Ursidibacter maritimus are remarkably conserved after generations in captivity.</title>
        <authorList>
            <person name="Espinosa-Gongora C."/>
            <person name="Hansen M.J."/>
            <person name="Bertelsen M.F."/>
            <person name="Bojesen A.M."/>
        </authorList>
    </citation>
    <scope>NUCLEOTIDE SEQUENCE</scope>
    <source>
        <strain evidence="3">Pb43105x</strain>
        <strain evidence="2 5">Pb43106</strain>
    </source>
</reference>
<dbReference type="InterPro" id="IPR010292">
    <property type="entry name" value="Uncharacterised_CreA"/>
</dbReference>
<evidence type="ECO:0000256" key="1">
    <source>
        <dbReference type="SAM" id="SignalP"/>
    </source>
</evidence>
<evidence type="ECO:0000313" key="5">
    <source>
        <dbReference type="Proteomes" id="UP001196379"/>
    </source>
</evidence>
<sequence length="162" mass="17832">MKVKGVMLALGLGLLANTTVQASDDLIRLGSVSTKWNALGKNDRIEVVGFQDKELNVTCYLSYAEKGGLKEVVGLEEDTSDGSIHCVQTGKISDDDLNKAAKKGQKEQVFKRKTSLLFKSMQVVRFIDFENKAVVYLNYSDRVIEGSPKNSISVVKINNNSQ</sequence>
<proteinExistence type="predicted"/>
<dbReference type="RefSeq" id="WP_157402699.1">
    <property type="nucleotide sequence ID" value="NZ_JABULY010000001.1"/>
</dbReference>
<feature type="signal peptide" evidence="1">
    <location>
        <begin position="1"/>
        <end position="22"/>
    </location>
</feature>
<comment type="caution">
    <text evidence="3">The sequence shown here is derived from an EMBL/GenBank/DDBJ whole genome shotgun (WGS) entry which is preliminary data.</text>
</comment>
<dbReference type="Proteomes" id="UP001196379">
    <property type="component" value="Unassembled WGS sequence"/>
</dbReference>
<dbReference type="PANTHER" id="PTHR37952:SF2">
    <property type="entry name" value="PROTEIN CREA"/>
    <property type="match status" value="1"/>
</dbReference>
<dbReference type="GeneID" id="65548525"/>
<dbReference type="PIRSF" id="PIRSF003174">
    <property type="entry name" value="CreA"/>
    <property type="match status" value="1"/>
</dbReference>
<dbReference type="OrthoDB" id="9788409at2"/>
<name>A0A949T2J8_9PAST</name>
<dbReference type="EMBL" id="JABUMC010000006">
    <property type="protein sequence ID" value="MBV6546426.1"/>
    <property type="molecule type" value="Genomic_DNA"/>
</dbReference>
<evidence type="ECO:0000313" key="2">
    <source>
        <dbReference type="EMBL" id="MBV6530892.1"/>
    </source>
</evidence>
<dbReference type="Proteomes" id="UP000732858">
    <property type="component" value="Unassembled WGS sequence"/>
</dbReference>
<protein>
    <submittedName>
        <fullName evidence="3">CreA family protein</fullName>
    </submittedName>
</protein>
<gene>
    <name evidence="2" type="ORF">HT657_01810</name>
    <name evidence="3" type="ORF">HT672_03845</name>
</gene>
<feature type="chain" id="PRO_5037945920" evidence="1">
    <location>
        <begin position="23"/>
        <end position="162"/>
    </location>
</feature>
<accession>A0A949T2J8</accession>
<dbReference type="GO" id="GO:0005829">
    <property type="term" value="C:cytosol"/>
    <property type="evidence" value="ECO:0007669"/>
    <property type="project" value="TreeGrafter"/>
</dbReference>